<evidence type="ECO:0000313" key="11">
    <source>
        <dbReference type="Proteomes" id="UP000617355"/>
    </source>
</evidence>
<evidence type="ECO:0000256" key="6">
    <source>
        <dbReference type="ARBA" id="ARBA00023136"/>
    </source>
</evidence>
<dbReference type="CDD" id="cd07989">
    <property type="entry name" value="LPLAT_AGPAT-like"/>
    <property type="match status" value="1"/>
</dbReference>
<feature type="transmembrane region" description="Helical" evidence="8">
    <location>
        <begin position="26"/>
        <end position="48"/>
    </location>
</feature>
<sequence>MSVVWKDGSEPEAVRVSPLGWLRAAIRGPAIVLVIVTGLVAMYVLRLVEKPLYGLRRPLTPWITQTVCRLSLAILGLKLTVTGRQMRAKGAVVANHASWLDIFVLNARKRVYFVSKAEVAGWPGINLLAKATGTVFIKRERREAGAQVALFRDRLAAGHKLLFFPEGTSTDSRRVLPFKTTLFAAFFDDALRDWMQVQPVTVIYRAPKGRDARFFGWWGAQDMGPHLLKVLAQWPQGSVELVYHEPVAVSEFADRKALAGYCEQAVRTPLDVEIAKGAL</sequence>
<comment type="subcellular location">
    <subcellularLocation>
        <location evidence="1">Membrane</location>
    </subcellularLocation>
</comment>
<evidence type="ECO:0000256" key="1">
    <source>
        <dbReference type="ARBA" id="ARBA00004370"/>
    </source>
</evidence>
<keyword evidence="3 8" id="KW-0812">Transmembrane</keyword>
<keyword evidence="5" id="KW-0443">Lipid metabolism</keyword>
<evidence type="ECO:0000256" key="5">
    <source>
        <dbReference type="ARBA" id="ARBA00023098"/>
    </source>
</evidence>
<evidence type="ECO:0000313" key="10">
    <source>
        <dbReference type="EMBL" id="GGD32774.1"/>
    </source>
</evidence>
<dbReference type="PANTHER" id="PTHR23063:SF52">
    <property type="entry name" value="LYSOPHOSPHATIDYLCHOLINE ACYLTRANSFERASE"/>
    <property type="match status" value="1"/>
</dbReference>
<evidence type="ECO:0000256" key="3">
    <source>
        <dbReference type="ARBA" id="ARBA00022692"/>
    </source>
</evidence>
<reference evidence="11" key="1">
    <citation type="journal article" date="2019" name="Int. J. Syst. Evol. Microbiol.">
        <title>The Global Catalogue of Microorganisms (GCM) 10K type strain sequencing project: providing services to taxonomists for standard genome sequencing and annotation.</title>
        <authorList>
            <consortium name="The Broad Institute Genomics Platform"/>
            <consortium name="The Broad Institute Genome Sequencing Center for Infectious Disease"/>
            <person name="Wu L."/>
            <person name="Ma J."/>
        </authorList>
    </citation>
    <scope>NUCLEOTIDE SEQUENCE [LARGE SCALE GENOMIC DNA]</scope>
    <source>
        <strain evidence="11">CGMCC 1.12922</strain>
    </source>
</reference>
<dbReference type="SUPFAM" id="SSF69593">
    <property type="entry name" value="Glycerol-3-phosphate (1)-acyltransferase"/>
    <property type="match status" value="1"/>
</dbReference>
<dbReference type="Pfam" id="PF01553">
    <property type="entry name" value="Acyltransferase"/>
    <property type="match status" value="1"/>
</dbReference>
<evidence type="ECO:0000256" key="4">
    <source>
        <dbReference type="ARBA" id="ARBA00022989"/>
    </source>
</evidence>
<evidence type="ECO:0000259" key="9">
    <source>
        <dbReference type="SMART" id="SM00563"/>
    </source>
</evidence>
<keyword evidence="6 8" id="KW-0472">Membrane</keyword>
<keyword evidence="7 10" id="KW-0012">Acyltransferase</keyword>
<dbReference type="InterPro" id="IPR002123">
    <property type="entry name" value="Plipid/glycerol_acylTrfase"/>
</dbReference>
<proteinExistence type="predicted"/>
<feature type="domain" description="Phospholipid/glycerol acyltransferase" evidence="9">
    <location>
        <begin position="90"/>
        <end position="205"/>
    </location>
</feature>
<dbReference type="Proteomes" id="UP000617355">
    <property type="component" value="Unassembled WGS sequence"/>
</dbReference>
<dbReference type="GO" id="GO:0016746">
    <property type="term" value="F:acyltransferase activity"/>
    <property type="evidence" value="ECO:0007669"/>
    <property type="project" value="UniProtKB-KW"/>
</dbReference>
<comment type="caution">
    <text evidence="10">The sequence shown here is derived from an EMBL/GenBank/DDBJ whole genome shotgun (WGS) entry which is preliminary data.</text>
</comment>
<organism evidence="10 11">
    <name type="scientific">Sinisalibacter lacisalsi</name>
    <dbReference type="NCBI Taxonomy" id="1526570"/>
    <lineage>
        <taxon>Bacteria</taxon>
        <taxon>Pseudomonadati</taxon>
        <taxon>Pseudomonadota</taxon>
        <taxon>Alphaproteobacteria</taxon>
        <taxon>Rhodobacterales</taxon>
        <taxon>Roseobacteraceae</taxon>
        <taxon>Sinisalibacter</taxon>
    </lineage>
</organism>
<keyword evidence="4 8" id="KW-1133">Transmembrane helix</keyword>
<evidence type="ECO:0000256" key="2">
    <source>
        <dbReference type="ARBA" id="ARBA00022679"/>
    </source>
</evidence>
<keyword evidence="11" id="KW-1185">Reference proteome</keyword>
<name>A0ABQ1QNS9_9RHOB</name>
<gene>
    <name evidence="10" type="ORF">GCM10011358_16120</name>
</gene>
<keyword evidence="2" id="KW-0808">Transferase</keyword>
<accession>A0ABQ1QNS9</accession>
<dbReference type="RefSeq" id="WP_188527118.1">
    <property type="nucleotide sequence ID" value="NZ_BMGI01000002.1"/>
</dbReference>
<dbReference type="EMBL" id="BMGI01000002">
    <property type="protein sequence ID" value="GGD32774.1"/>
    <property type="molecule type" value="Genomic_DNA"/>
</dbReference>
<evidence type="ECO:0000256" key="8">
    <source>
        <dbReference type="SAM" id="Phobius"/>
    </source>
</evidence>
<dbReference type="PANTHER" id="PTHR23063">
    <property type="entry name" value="PHOSPHOLIPID ACYLTRANSFERASE"/>
    <property type="match status" value="1"/>
</dbReference>
<evidence type="ECO:0000256" key="7">
    <source>
        <dbReference type="ARBA" id="ARBA00023315"/>
    </source>
</evidence>
<dbReference type="SMART" id="SM00563">
    <property type="entry name" value="PlsC"/>
    <property type="match status" value="1"/>
</dbReference>
<protein>
    <submittedName>
        <fullName evidence="10">1-acyl-sn-glycerol-3-phosphate acyltransferase</fullName>
    </submittedName>
</protein>